<dbReference type="Proteomes" id="UP001497644">
    <property type="component" value="Chromosome 9"/>
</dbReference>
<protein>
    <submittedName>
        <fullName evidence="1">Uncharacterized protein</fullName>
    </submittedName>
</protein>
<sequence>MLREENALNLLDVNRSADSKQYELLNVNVCPFSPTCSQAEQNVVDCLDSTRRKTSSHKHCRPSVNHHQRV</sequence>
<dbReference type="AlphaFoldDB" id="A0AAV2PAU4"/>
<evidence type="ECO:0000313" key="2">
    <source>
        <dbReference type="Proteomes" id="UP001497644"/>
    </source>
</evidence>
<organism evidence="1 2">
    <name type="scientific">Lasius platythorax</name>
    <dbReference type="NCBI Taxonomy" id="488582"/>
    <lineage>
        <taxon>Eukaryota</taxon>
        <taxon>Metazoa</taxon>
        <taxon>Ecdysozoa</taxon>
        <taxon>Arthropoda</taxon>
        <taxon>Hexapoda</taxon>
        <taxon>Insecta</taxon>
        <taxon>Pterygota</taxon>
        <taxon>Neoptera</taxon>
        <taxon>Endopterygota</taxon>
        <taxon>Hymenoptera</taxon>
        <taxon>Apocrita</taxon>
        <taxon>Aculeata</taxon>
        <taxon>Formicoidea</taxon>
        <taxon>Formicidae</taxon>
        <taxon>Formicinae</taxon>
        <taxon>Lasius</taxon>
        <taxon>Lasius</taxon>
    </lineage>
</organism>
<gene>
    <name evidence="1" type="ORF">LPLAT_LOCUS13770</name>
</gene>
<evidence type="ECO:0000313" key="1">
    <source>
        <dbReference type="EMBL" id="CAL1688708.1"/>
    </source>
</evidence>
<reference evidence="1" key="1">
    <citation type="submission" date="2024-04" db="EMBL/GenBank/DDBJ databases">
        <authorList>
            <consortium name="Molecular Ecology Group"/>
        </authorList>
    </citation>
    <scope>NUCLEOTIDE SEQUENCE</scope>
</reference>
<accession>A0AAV2PAU4</accession>
<proteinExistence type="predicted"/>
<keyword evidence="2" id="KW-1185">Reference proteome</keyword>
<name>A0AAV2PAU4_9HYME</name>
<dbReference type="EMBL" id="OZ034832">
    <property type="protein sequence ID" value="CAL1688708.1"/>
    <property type="molecule type" value="Genomic_DNA"/>
</dbReference>